<evidence type="ECO:0000256" key="1">
    <source>
        <dbReference type="ARBA" id="ARBA00022553"/>
    </source>
</evidence>
<evidence type="ECO:0000256" key="4">
    <source>
        <dbReference type="ARBA" id="ARBA00023125"/>
    </source>
</evidence>
<dbReference type="PANTHER" id="PTHR48111:SF22">
    <property type="entry name" value="REGULATOR OF RPOS"/>
    <property type="match status" value="1"/>
</dbReference>
<gene>
    <name evidence="10" type="ORF">NE398_16635</name>
</gene>
<dbReference type="InterPro" id="IPR001867">
    <property type="entry name" value="OmpR/PhoB-type_DNA-bd"/>
</dbReference>
<dbReference type="GO" id="GO:0005829">
    <property type="term" value="C:cytosol"/>
    <property type="evidence" value="ECO:0007669"/>
    <property type="project" value="TreeGrafter"/>
</dbReference>
<evidence type="ECO:0000256" key="5">
    <source>
        <dbReference type="ARBA" id="ARBA00023163"/>
    </source>
</evidence>
<evidence type="ECO:0000313" key="10">
    <source>
        <dbReference type="EMBL" id="MDC4241764.1"/>
    </source>
</evidence>
<dbReference type="FunFam" id="3.40.50.2300:FF:000002">
    <property type="entry name" value="DNA-binding response regulator PhoP"/>
    <property type="match status" value="1"/>
</dbReference>
<feature type="domain" description="OmpR/PhoB-type" evidence="9">
    <location>
        <begin position="125"/>
        <end position="223"/>
    </location>
</feature>
<organism evidence="10 11">
    <name type="scientific">Clostridium tertium</name>
    <dbReference type="NCBI Taxonomy" id="1559"/>
    <lineage>
        <taxon>Bacteria</taxon>
        <taxon>Bacillati</taxon>
        <taxon>Bacillota</taxon>
        <taxon>Clostridia</taxon>
        <taxon>Eubacteriales</taxon>
        <taxon>Clostridiaceae</taxon>
        <taxon>Clostridium</taxon>
    </lineage>
</organism>
<dbReference type="Proteomes" id="UP001141183">
    <property type="component" value="Unassembled WGS sequence"/>
</dbReference>
<dbReference type="SMART" id="SM00448">
    <property type="entry name" value="REC"/>
    <property type="match status" value="1"/>
</dbReference>
<dbReference type="GO" id="GO:0006355">
    <property type="term" value="P:regulation of DNA-templated transcription"/>
    <property type="evidence" value="ECO:0007669"/>
    <property type="project" value="InterPro"/>
</dbReference>
<keyword evidence="5" id="KW-0804">Transcription</keyword>
<reference evidence="10" key="1">
    <citation type="submission" date="2022-05" db="EMBL/GenBank/DDBJ databases">
        <title>Draft genome sequence of Clostridium tertium strain CP3 isolated from Peru.</title>
        <authorList>
            <person name="Hurtado R."/>
            <person name="Lima L."/>
            <person name="Sousa T."/>
            <person name="Jaiswal A.K."/>
            <person name="Tiwari S."/>
            <person name="Maturrano L."/>
            <person name="Brenig B."/>
            <person name="Azevedo V."/>
        </authorList>
    </citation>
    <scope>NUCLEOTIDE SEQUENCE</scope>
    <source>
        <strain evidence="10">CP3</strain>
    </source>
</reference>
<evidence type="ECO:0000256" key="6">
    <source>
        <dbReference type="PROSITE-ProRule" id="PRU00169"/>
    </source>
</evidence>
<dbReference type="SMART" id="SM00862">
    <property type="entry name" value="Trans_reg_C"/>
    <property type="match status" value="1"/>
</dbReference>
<dbReference type="PROSITE" id="PS51755">
    <property type="entry name" value="OMPR_PHOB"/>
    <property type="match status" value="1"/>
</dbReference>
<dbReference type="Pfam" id="PF00486">
    <property type="entry name" value="Trans_reg_C"/>
    <property type="match status" value="1"/>
</dbReference>
<dbReference type="EMBL" id="JAMRYU010000019">
    <property type="protein sequence ID" value="MDC4241764.1"/>
    <property type="molecule type" value="Genomic_DNA"/>
</dbReference>
<dbReference type="GO" id="GO:0000976">
    <property type="term" value="F:transcription cis-regulatory region binding"/>
    <property type="evidence" value="ECO:0007669"/>
    <property type="project" value="TreeGrafter"/>
</dbReference>
<comment type="caution">
    <text evidence="10">The sequence shown here is derived from an EMBL/GenBank/DDBJ whole genome shotgun (WGS) entry which is preliminary data.</text>
</comment>
<dbReference type="PANTHER" id="PTHR48111">
    <property type="entry name" value="REGULATOR OF RPOS"/>
    <property type="match status" value="1"/>
</dbReference>
<keyword evidence="4 7" id="KW-0238">DNA-binding</keyword>
<evidence type="ECO:0000256" key="7">
    <source>
        <dbReference type="PROSITE-ProRule" id="PRU01091"/>
    </source>
</evidence>
<proteinExistence type="predicted"/>
<dbReference type="PROSITE" id="PS50110">
    <property type="entry name" value="RESPONSE_REGULATORY"/>
    <property type="match status" value="1"/>
</dbReference>
<accession>A0A9X4B1A9</accession>
<evidence type="ECO:0000259" key="9">
    <source>
        <dbReference type="PROSITE" id="PS51755"/>
    </source>
</evidence>
<evidence type="ECO:0000259" key="8">
    <source>
        <dbReference type="PROSITE" id="PS50110"/>
    </source>
</evidence>
<dbReference type="AlphaFoldDB" id="A0A9X4B1A9"/>
<sequence>MKLLLVEDERELSEALFQILTNNKYSVDAVYDGEDGLDYALTGVYDVIVLDIMLPKLNGLSLLKQLRKSGISTPVIMLTAKSQIEDRVRGLDLGADDYLTKPFATEELLARLRSITRRKGNVVNDNILTYGDISLNLDTYDLDVNNENIRLTLKEFEIIKYFMERPKCVVSKDDLITKLWGFDSEVEYNNIEVYISFIRKKLTYLKSNVSIVTIRGVGYRMEDSIV</sequence>
<name>A0A9X4B1A9_9CLOT</name>
<feature type="modified residue" description="4-aspartylphosphate" evidence="6">
    <location>
        <position position="51"/>
    </location>
</feature>
<evidence type="ECO:0000256" key="3">
    <source>
        <dbReference type="ARBA" id="ARBA00023015"/>
    </source>
</evidence>
<feature type="domain" description="Response regulatory" evidence="8">
    <location>
        <begin position="2"/>
        <end position="116"/>
    </location>
</feature>
<keyword evidence="11" id="KW-1185">Reference proteome</keyword>
<dbReference type="InterPro" id="IPR039420">
    <property type="entry name" value="WalR-like"/>
</dbReference>
<feature type="DNA-binding region" description="OmpR/PhoB-type" evidence="7">
    <location>
        <begin position="125"/>
        <end position="223"/>
    </location>
</feature>
<dbReference type="CDD" id="cd00383">
    <property type="entry name" value="trans_reg_C"/>
    <property type="match status" value="1"/>
</dbReference>
<keyword evidence="3" id="KW-0805">Transcription regulation</keyword>
<dbReference type="GO" id="GO:0032993">
    <property type="term" value="C:protein-DNA complex"/>
    <property type="evidence" value="ECO:0007669"/>
    <property type="project" value="TreeGrafter"/>
</dbReference>
<dbReference type="CDD" id="cd17625">
    <property type="entry name" value="REC_OmpR_DrrD-like"/>
    <property type="match status" value="1"/>
</dbReference>
<dbReference type="GO" id="GO:0000156">
    <property type="term" value="F:phosphorelay response regulator activity"/>
    <property type="evidence" value="ECO:0007669"/>
    <property type="project" value="TreeGrafter"/>
</dbReference>
<dbReference type="RefSeq" id="WP_216685140.1">
    <property type="nucleotide sequence ID" value="NZ_CAJMCA010000058.1"/>
</dbReference>
<protein>
    <submittedName>
        <fullName evidence="10">Response regulator transcription factor</fullName>
    </submittedName>
</protein>
<dbReference type="InterPro" id="IPR001789">
    <property type="entry name" value="Sig_transdc_resp-reg_receiver"/>
</dbReference>
<dbReference type="Pfam" id="PF00072">
    <property type="entry name" value="Response_reg"/>
    <property type="match status" value="1"/>
</dbReference>
<keyword evidence="1 6" id="KW-0597">Phosphoprotein</keyword>
<evidence type="ECO:0000256" key="2">
    <source>
        <dbReference type="ARBA" id="ARBA00023012"/>
    </source>
</evidence>
<evidence type="ECO:0000313" key="11">
    <source>
        <dbReference type="Proteomes" id="UP001141183"/>
    </source>
</evidence>
<keyword evidence="2" id="KW-0902">Two-component regulatory system</keyword>